<reference evidence="4 5" key="1">
    <citation type="journal article" date="2023" name="BMC Biol.">
        <title>The compact genome of the sponge Oopsacas minuta (Hexactinellida) is lacking key metazoan core genes.</title>
        <authorList>
            <person name="Santini S."/>
            <person name="Schenkelaars Q."/>
            <person name="Jourda C."/>
            <person name="Duchesne M."/>
            <person name="Belahbib H."/>
            <person name="Rocher C."/>
            <person name="Selva M."/>
            <person name="Riesgo A."/>
            <person name="Vervoort M."/>
            <person name="Leys S.P."/>
            <person name="Kodjabachian L."/>
            <person name="Le Bivic A."/>
            <person name="Borchiellini C."/>
            <person name="Claverie J.M."/>
            <person name="Renard E."/>
        </authorList>
    </citation>
    <scope>NUCLEOTIDE SEQUENCE [LARGE SCALE GENOMIC DNA]</scope>
    <source>
        <strain evidence="4">SPO-2</strain>
    </source>
</reference>
<feature type="compositionally biased region" description="Basic residues" evidence="2">
    <location>
        <begin position="2555"/>
        <end position="2569"/>
    </location>
</feature>
<feature type="region of interest" description="Disordered" evidence="2">
    <location>
        <begin position="2341"/>
        <end position="2383"/>
    </location>
</feature>
<evidence type="ECO:0000313" key="5">
    <source>
        <dbReference type="Proteomes" id="UP001165289"/>
    </source>
</evidence>
<proteinExistence type="predicted"/>
<feature type="coiled-coil region" evidence="1">
    <location>
        <begin position="853"/>
        <end position="915"/>
    </location>
</feature>
<feature type="compositionally biased region" description="Basic and acidic residues" evidence="2">
    <location>
        <begin position="1836"/>
        <end position="1868"/>
    </location>
</feature>
<evidence type="ECO:0000313" key="4">
    <source>
        <dbReference type="EMBL" id="KAI6646431.1"/>
    </source>
</evidence>
<dbReference type="PANTHER" id="PTHR18898:SF2">
    <property type="entry name" value="NUCLEOPROTEIN TPR"/>
    <property type="match status" value="1"/>
</dbReference>
<feature type="domain" description="Nucleoprotein TPR/MLP1-2" evidence="3">
    <location>
        <begin position="1471"/>
        <end position="1591"/>
    </location>
</feature>
<feature type="compositionally biased region" description="Low complexity" evidence="2">
    <location>
        <begin position="2541"/>
        <end position="2550"/>
    </location>
</feature>
<feature type="region of interest" description="Disordered" evidence="2">
    <location>
        <begin position="450"/>
        <end position="523"/>
    </location>
</feature>
<sequence>MATVTASNPGPSSSGLTSSFKSQHFSDVSDSIHIGEFKRILFSYLREHTFKQGPISHRDNLCEEMGIDEPVLADIERICAVEGLKHREGDEMLKNLNLNTLDMIPNANDFSLFRLRTRRRETGSIWSKDSVNTVNKIAPIQEPIPMVPLNNDELILTVTVFHPILKKKDQEFLLLASQPIKALLDKLYCVMDYVAPEEFSLCPEKLKTLEGHNFNSSSAFFLIENTFYNDMSNPGAKDCSKIISKWATSKIHGRPRNPFASRTLPNEDHPTFTSKDMEGVRFEDLTIRMGYPYLFHHHGNCEHVFMIRDMRAAMEDDNPNASEYPLLTFKGKYRRRRCSICHVFTAKWLTCNDQLAFEHPSYFCDKCFMALHYSEDDRKLYTFQAYPHVDKSRACSNFCMSDNISVSSGSGTELEVIIPPEIRELPFPNQLSGMITNEWDEAVVLPTWIDDAPDTPEQQDTPPRMEESTSEADSASDSQSDKLQVDDEVDSTTDREDKSVSDYESDELSRHTSDRPLEGILGAPLEEMNTRITPLMEREKREIEAAAEERVKRYQRESEELQLALSTLRRENEQRHKLSQLSETDLISMVQRKDREISFLSEEAEKYTKRLSELSYAKLSEQSQLEKALKEDERLRLRESAIEQQREHAIKKNEWLEEELTQKCKDAIQMKSRLQEQICALEEDNGRNVKQLDELRIEFTQETEEKETLRFRLDTCLSDLESSRDERCIIEDRHRQEVAGQKKLASLYKESAEQSELKVSELLGKAELLQRAVTDREQSLRETELRISEEHALISSQREALQSRVGELETELRHANDMLEKAGVGRRGLFQCEGKTETITEIYSKYVEATNYIQDLEEVNARVKLNLETYKNSVNEKIPLMRRQKEENDYLKRNNKELHEHLERLSSQLESITSESDISIRRSRFLERENLKQSCTIRELNTQVCVLLKESEESRGVSITAFSMPADLTDAEVSSSSEGRIISFRSLEELQSRNVELLSKVREVEAELEQMKGVGQDERIRETQKKVAELTVVVEQVKESKRQQSEMIQSVIRDRDKYKSLLAQSTALPMESAFVATTTEQTSTELVEVQKLFDNHKRQSEDIRKQLIEELEVVKEAKSHLELEIDRLDSKLEFASERQELLKNWYESQRTESQTLREKNEQLLKHVSDMEQSARSMMQDQFQARDQLSRLEFQKESLEKKNEALKTSEEWSKNQIEVLLREKREQNLLKANIEMIQNSLERTEHENKLRTTQQVGLLEEELKHTRTQLEQKGKQHERVVEAWEKQVDELKTSLHTTHETQIQNVNLSNNQTAKIHDLESVLASTQKKVEQRERELVEARDNLKKAESGAIVMDLQEESSRMKLRVAELEQKCKAMENRVCKSNEHVEHYKTISEAAEHQIKENLETSETFRNEMESKLSERDERESELQAEVSDLERECRELRESIKQLETTHTTTLSNREIDLQYTKNLLKEAQANLALLEGKETMAREDVLLHERVSQETQDKYEREVIEHGKTVEVLCRSKDELSSLKLKLQVAEQEANQHLFKLEEGKQNWDELKLIGESRIEQLTIQLTDAQSQNKLLFSQLESINAKLITLQSDRNISTQSTEETHHTTSLLTLKESEDQLRELIRHIRREKEIVETKFELAESERVRLSETCKRYESELEETRTALAGEQEALRAQAETVAQHSQLLEKVNTLNLLQESNRVLREDKNSFEKKSNSLSGQLKEKVEELFSVKESNKTLTSQKETLLAEKTALKNEVARWQARVNQLLEVYDKMDPEEFRELQSLKEEHLTKISDLTDRVKQMDDERNEQKHRIKLLEDRLSQLLSESESTHDKHATELKEMSEKLSVKEEELKTKSENSKKFAQAARNWKTRFEEKNTKFQEIEKNLNELKTANLQEKSRSEEEWQERQQELTEKNQGLEVEKADIQQQLNETKAALEEKSRKVERMQDGLKKLNIRVRQQTKTLEEKVSTLKTENTQLKTANAEKEGQLQALKNQHQSQLSQLEAKFKLESSSKVSSTQPSPGHASIAPSKQVAAIKPSKLSITTNPTVVVNPICREQISVSISPFTSSVVTSSAQPSSSLPPIMPTVSSDWPQYPSESDNTPATNFNLSHVQLDLQTGVTTRSSSKRKREEAEAATTSTSDPQGKKNKVLTTPPPDTAQLPTSLADGTSVIDSSTTHSHSPNSTYGNPPPVIEESSSSHLQVVPSSMDDLLQPSAIYCELSPSNPASARSPPRLLLPPSFENFGEIEHAVPNTPILQPGNPISGHTSTGHSVPVPPDSSSINIASDEGLTNDHELDFDIGHDIIHTHGTSSQEDNLYGEFRNRVDVNIASPTRNLPFSSNADSPSSTPGPQVSTSTNNQNSSVSTRQEDLLGTDEIMLPETSEVPLLQTETEEPTSAADVITRIELPEPTEGVSCIEIPHELSYDQLSSSDEETLDREEHTTVVSSDDSESEVPYVIDEYDSREAKKGGSVESVSDGEIDDQLQPDIEIIDPSEPSGSLPESSSKTTQPRYIPITWGGTSPVTQPKSRRGLLPPDTLPPTSSKGTGHKGLKNPLKRPPK</sequence>
<dbReference type="GO" id="GO:0005643">
    <property type="term" value="C:nuclear pore"/>
    <property type="evidence" value="ECO:0007669"/>
    <property type="project" value="TreeGrafter"/>
</dbReference>
<feature type="coiled-coil region" evidence="1">
    <location>
        <begin position="537"/>
        <end position="610"/>
    </location>
</feature>
<feature type="compositionally biased region" description="Polar residues" evidence="2">
    <location>
        <begin position="2169"/>
        <end position="2182"/>
    </location>
</feature>
<gene>
    <name evidence="4" type="ORF">LOD99_12553</name>
</gene>
<feature type="compositionally biased region" description="Polar residues" evidence="2">
    <location>
        <begin position="2096"/>
        <end position="2133"/>
    </location>
</feature>
<protein>
    <submittedName>
        <fullName evidence="4">Nucleoprotein TPR</fullName>
    </submittedName>
</protein>
<feature type="compositionally biased region" description="Low complexity" evidence="2">
    <location>
        <begin position="2502"/>
        <end position="2514"/>
    </location>
</feature>
<dbReference type="InterPro" id="IPR022042">
    <property type="entry name" value="snRNA-activating_su3"/>
</dbReference>
<feature type="compositionally biased region" description="Basic and acidic residues" evidence="2">
    <location>
        <begin position="1405"/>
        <end position="1428"/>
    </location>
</feature>
<dbReference type="Pfam" id="PF12251">
    <property type="entry name" value="SNAPC3"/>
    <property type="match status" value="1"/>
</dbReference>
<dbReference type="Pfam" id="PF07926">
    <property type="entry name" value="TPR_MLP1_2"/>
    <property type="match status" value="1"/>
</dbReference>
<feature type="region of interest" description="Disordered" evidence="2">
    <location>
        <begin position="2436"/>
        <end position="2569"/>
    </location>
</feature>
<organism evidence="4 5">
    <name type="scientific">Oopsacas minuta</name>
    <dbReference type="NCBI Taxonomy" id="111878"/>
    <lineage>
        <taxon>Eukaryota</taxon>
        <taxon>Metazoa</taxon>
        <taxon>Porifera</taxon>
        <taxon>Hexactinellida</taxon>
        <taxon>Hexasterophora</taxon>
        <taxon>Lyssacinosida</taxon>
        <taxon>Leucopsacidae</taxon>
        <taxon>Oopsacas</taxon>
    </lineage>
</organism>
<dbReference type="GO" id="GO:0006406">
    <property type="term" value="P:mRNA export from nucleus"/>
    <property type="evidence" value="ECO:0007669"/>
    <property type="project" value="TreeGrafter"/>
</dbReference>
<feature type="region of interest" description="Disordered" evidence="2">
    <location>
        <begin position="1832"/>
        <end position="1871"/>
    </location>
</feature>
<evidence type="ECO:0000259" key="3">
    <source>
        <dbReference type="Pfam" id="PF07926"/>
    </source>
</evidence>
<comment type="caution">
    <text evidence="4">The sequence shown here is derived from an EMBL/GenBank/DDBJ whole genome shotgun (WGS) entry which is preliminary data.</text>
</comment>
<dbReference type="EMBL" id="JAKMXF010000354">
    <property type="protein sequence ID" value="KAI6646431.1"/>
    <property type="molecule type" value="Genomic_DNA"/>
</dbReference>
<feature type="coiled-coil region" evidence="1">
    <location>
        <begin position="987"/>
        <end position="1040"/>
    </location>
</feature>
<dbReference type="InterPro" id="IPR012929">
    <property type="entry name" value="Nucleoprot-TPR/MLP1-2_dom"/>
</dbReference>
<dbReference type="GO" id="GO:0034399">
    <property type="term" value="C:nuclear periphery"/>
    <property type="evidence" value="ECO:0007669"/>
    <property type="project" value="UniProtKB-ARBA"/>
</dbReference>
<feature type="compositionally biased region" description="Acidic residues" evidence="2">
    <location>
        <begin position="2485"/>
        <end position="2501"/>
    </location>
</feature>
<feature type="compositionally biased region" description="Low complexity" evidence="2">
    <location>
        <begin position="2021"/>
        <end position="2030"/>
    </location>
</feature>
<dbReference type="GO" id="GO:0006606">
    <property type="term" value="P:protein import into nucleus"/>
    <property type="evidence" value="ECO:0007669"/>
    <property type="project" value="InterPro"/>
</dbReference>
<feature type="region of interest" description="Disordered" evidence="2">
    <location>
        <begin position="1405"/>
        <end position="1433"/>
    </location>
</feature>
<feature type="compositionally biased region" description="Polar residues" evidence="2">
    <location>
        <begin position="2341"/>
        <end position="2360"/>
    </location>
</feature>
<dbReference type="PANTHER" id="PTHR18898">
    <property type="entry name" value="NUCLEOPROTEIN TPR-RELATED"/>
    <property type="match status" value="1"/>
</dbReference>
<evidence type="ECO:0000256" key="2">
    <source>
        <dbReference type="SAM" id="MobiDB-lite"/>
    </source>
</evidence>
<dbReference type="GO" id="GO:1901673">
    <property type="term" value="P:regulation of mitotic spindle assembly"/>
    <property type="evidence" value="ECO:0007669"/>
    <property type="project" value="TreeGrafter"/>
</dbReference>
<accession>A0AAV7JCM5</accession>
<feature type="coiled-coil region" evidence="1">
    <location>
        <begin position="1097"/>
        <end position="1379"/>
    </location>
</feature>
<keyword evidence="5" id="KW-1185">Reference proteome</keyword>
<feature type="compositionally biased region" description="Basic and acidic residues" evidence="2">
    <location>
        <begin position="2470"/>
        <end position="2479"/>
    </location>
</feature>
<feature type="region of interest" description="Disordered" evidence="2">
    <location>
        <begin position="2080"/>
        <end position="2212"/>
    </location>
</feature>
<dbReference type="GO" id="GO:0017056">
    <property type="term" value="F:structural constituent of nuclear pore"/>
    <property type="evidence" value="ECO:0007669"/>
    <property type="project" value="TreeGrafter"/>
</dbReference>
<name>A0AAV7JCM5_9METZ</name>
<keyword evidence="1" id="KW-0175">Coiled coil</keyword>
<dbReference type="Proteomes" id="UP001165289">
    <property type="component" value="Unassembled WGS sequence"/>
</dbReference>
<evidence type="ECO:0000256" key="1">
    <source>
        <dbReference type="SAM" id="Coils"/>
    </source>
</evidence>
<feature type="compositionally biased region" description="Basic and acidic residues" evidence="2">
    <location>
        <begin position="492"/>
        <end position="517"/>
    </location>
</feature>
<feature type="compositionally biased region" description="Low complexity" evidence="2">
    <location>
        <begin position="2361"/>
        <end position="2375"/>
    </location>
</feature>
<feature type="region of interest" description="Disordered" evidence="2">
    <location>
        <begin position="2020"/>
        <end position="2044"/>
    </location>
</feature>
<feature type="compositionally biased region" description="Basic and acidic residues" evidence="2">
    <location>
        <begin position="1905"/>
        <end position="1922"/>
    </location>
</feature>
<feature type="region of interest" description="Disordered" evidence="2">
    <location>
        <begin position="1901"/>
        <end position="1926"/>
    </location>
</feature>